<dbReference type="AlphaFoldDB" id="B8A2Y7"/>
<reference evidence="1" key="2">
    <citation type="submission" date="2012-06" db="EMBL/GenBank/DDBJ databases">
        <authorList>
            <person name="Yu Y."/>
            <person name="Currie J."/>
            <person name="Lomeli R."/>
            <person name="Angelova A."/>
            <person name="Collura K."/>
            <person name="Wissotski M."/>
            <person name="Campos D."/>
            <person name="Kudrna D."/>
            <person name="Golser W."/>
            <person name="Ashely E."/>
            <person name="Descour A."/>
            <person name="Fernandes J."/>
            <person name="Soderlund C."/>
            <person name="Walbot V."/>
        </authorList>
    </citation>
    <scope>NUCLEOTIDE SEQUENCE</scope>
    <source>
        <strain evidence="1">B73</strain>
    </source>
</reference>
<proteinExistence type="evidence at transcript level"/>
<reference evidence="1" key="1">
    <citation type="journal article" date="2009" name="PLoS Genet.">
        <title>Sequencing, mapping, and analysis of 27,455 maize full-length cDNAs.</title>
        <authorList>
            <person name="Soderlund C."/>
            <person name="Descour A."/>
            <person name="Kudrna D."/>
            <person name="Bomhoff M."/>
            <person name="Boyd L."/>
            <person name="Currie J."/>
            <person name="Angelova A."/>
            <person name="Collura K."/>
            <person name="Wissotski M."/>
            <person name="Ashley E."/>
            <person name="Morrow D."/>
            <person name="Fernandes J."/>
            <person name="Walbot V."/>
            <person name="Yu Y."/>
        </authorList>
    </citation>
    <scope>NUCLEOTIDE SEQUENCE</scope>
    <source>
        <strain evidence="1">B73</strain>
    </source>
</reference>
<sequence length="83" mass="9586">MQHRISHTIQISNTWIYVHITISHKSKYISSQIHISSHPQFTFLVHKFKHTSLNISSIALDQDIRLLFVAAPLELRHLSAKSS</sequence>
<protein>
    <submittedName>
        <fullName evidence="1">Uncharacterized protein</fullName>
    </submittedName>
</protein>
<organism evidence="1">
    <name type="scientific">Zea mays</name>
    <name type="common">Maize</name>
    <dbReference type="NCBI Taxonomy" id="4577"/>
    <lineage>
        <taxon>Eukaryota</taxon>
        <taxon>Viridiplantae</taxon>
        <taxon>Streptophyta</taxon>
        <taxon>Embryophyta</taxon>
        <taxon>Tracheophyta</taxon>
        <taxon>Spermatophyta</taxon>
        <taxon>Magnoliopsida</taxon>
        <taxon>Liliopsida</taxon>
        <taxon>Poales</taxon>
        <taxon>Poaceae</taxon>
        <taxon>PACMAD clade</taxon>
        <taxon>Panicoideae</taxon>
        <taxon>Andropogonodae</taxon>
        <taxon>Andropogoneae</taxon>
        <taxon>Tripsacinae</taxon>
        <taxon>Zea</taxon>
    </lineage>
</organism>
<name>B8A2Y7_MAIZE</name>
<dbReference type="EMBL" id="BT055929">
    <property type="protein sequence ID" value="ACL54536.1"/>
    <property type="molecule type" value="mRNA"/>
</dbReference>
<evidence type="ECO:0000313" key="1">
    <source>
        <dbReference type="EMBL" id="ACL54536.1"/>
    </source>
</evidence>
<accession>B8A2Y7</accession>